<keyword evidence="1" id="KW-0547">Nucleotide-binding</keyword>
<reference evidence="3" key="1">
    <citation type="submission" date="2022-08" db="EMBL/GenBank/DDBJ databases">
        <title>Alicyclobacillus dauci DSM2870, complete genome.</title>
        <authorList>
            <person name="Wang Q."/>
            <person name="Cai R."/>
            <person name="Wang Z."/>
        </authorList>
    </citation>
    <scope>NUCLEOTIDE SEQUENCE</scope>
    <source>
        <strain evidence="3">DSM 28700</strain>
    </source>
</reference>
<evidence type="ECO:0000313" key="3">
    <source>
        <dbReference type="EMBL" id="WAH35333.1"/>
    </source>
</evidence>
<sequence>MRVSVQVTDELRGRNVSVSGLDKGASLPSRLVFGGRACTIAATRAKGPQGTYRLYVSRSIGKAFGLNRNAIIHARVQGTTWYLGPILGLYVDRTASLDRPFGEQTRMFEELTTYGRSLGVHVVILTPGDLQAKCVNRYNTHAECWMVNENLIPDIVIRRSGSFTKSNAEQAKWELLQFQKSGRLHTLPRECSNKWTIHQILSNTTDLKDHLPRTTLCTSAGDLFDAVMARRDVYVKPPGGAQGVSIYHLKRMGKQVQASWERRIVPRQTERVSSVFKPETKLLYRNLSSQMDFQKFWKASRLKRAIVQDTVPLPKVNGAPYDFRWLVQASDSPTIIARVARVGQSGAVTTNIHTGGIAKSAEDLVERAVGCKRRDAMLETMDSIATGVVRTLKHKYGDFAELGIDLALTPAGEIYIFEINATPGRRMLRMVSPGARRLSLELLLEYAIRATGYSG</sequence>
<dbReference type="RefSeq" id="WP_268042468.1">
    <property type="nucleotide sequence ID" value="NZ_CP104064.1"/>
</dbReference>
<dbReference type="InterPro" id="IPR011761">
    <property type="entry name" value="ATP-grasp"/>
</dbReference>
<dbReference type="Gene3D" id="3.30.470.20">
    <property type="entry name" value="ATP-grasp fold, B domain"/>
    <property type="match status" value="1"/>
</dbReference>
<dbReference type="Proteomes" id="UP001164803">
    <property type="component" value="Chromosome"/>
</dbReference>
<evidence type="ECO:0000256" key="1">
    <source>
        <dbReference type="PROSITE-ProRule" id="PRU00409"/>
    </source>
</evidence>
<feature type="domain" description="ATP-grasp" evidence="2">
    <location>
        <begin position="379"/>
        <end position="449"/>
    </location>
</feature>
<gene>
    <name evidence="3" type="ORF">NZD86_13600</name>
</gene>
<evidence type="ECO:0000259" key="2">
    <source>
        <dbReference type="PROSITE" id="PS50975"/>
    </source>
</evidence>
<dbReference type="SUPFAM" id="SSF56059">
    <property type="entry name" value="Glutathione synthetase ATP-binding domain-like"/>
    <property type="match status" value="1"/>
</dbReference>
<evidence type="ECO:0000313" key="4">
    <source>
        <dbReference type="Proteomes" id="UP001164803"/>
    </source>
</evidence>
<dbReference type="Pfam" id="PF14398">
    <property type="entry name" value="ATPgrasp_YheCD"/>
    <property type="match status" value="1"/>
</dbReference>
<organism evidence="3 4">
    <name type="scientific">Alicyclobacillus dauci</name>
    <dbReference type="NCBI Taxonomy" id="1475485"/>
    <lineage>
        <taxon>Bacteria</taxon>
        <taxon>Bacillati</taxon>
        <taxon>Bacillota</taxon>
        <taxon>Bacilli</taxon>
        <taxon>Bacillales</taxon>
        <taxon>Alicyclobacillaceae</taxon>
        <taxon>Alicyclobacillus</taxon>
    </lineage>
</organism>
<keyword evidence="1" id="KW-0067">ATP-binding</keyword>
<dbReference type="PROSITE" id="PS50975">
    <property type="entry name" value="ATP_GRASP"/>
    <property type="match status" value="1"/>
</dbReference>
<keyword evidence="4" id="KW-1185">Reference proteome</keyword>
<dbReference type="InterPro" id="IPR026838">
    <property type="entry name" value="YheC/D"/>
</dbReference>
<dbReference type="EMBL" id="CP104064">
    <property type="protein sequence ID" value="WAH35333.1"/>
    <property type="molecule type" value="Genomic_DNA"/>
</dbReference>
<proteinExistence type="predicted"/>
<protein>
    <submittedName>
        <fullName evidence="3">YheC/YheD family protein</fullName>
    </submittedName>
</protein>
<name>A0ABY6YXJ9_9BACL</name>
<accession>A0ABY6YXJ9</accession>